<dbReference type="PANTHER" id="PTHR43854">
    <property type="entry name" value="INDOLEPYRUVATE OXIDOREDUCTASE SUBUNIT IORB"/>
    <property type="match status" value="1"/>
</dbReference>
<dbReference type="AlphaFoldDB" id="A0A0E3S8H2"/>
<evidence type="ECO:0000313" key="8">
    <source>
        <dbReference type="Proteomes" id="UP000033072"/>
    </source>
</evidence>
<accession>A0A0E3S8H2</accession>
<comment type="function">
    <text evidence="1">Catalyzes the ferredoxin-dependent oxidative decarboxylation of arylpyruvates.</text>
</comment>
<protein>
    <recommendedName>
        <fullName evidence="5">Indolepyruvate ferredoxin oxidoreductase subunit beta</fullName>
        <ecNumber evidence="5">1.2.7.8</ecNumber>
    </recommendedName>
</protein>
<keyword evidence="8" id="KW-1185">Reference proteome</keyword>
<evidence type="ECO:0000256" key="5">
    <source>
        <dbReference type="NCBIfam" id="TIGR03334"/>
    </source>
</evidence>
<evidence type="ECO:0000256" key="1">
    <source>
        <dbReference type="ARBA" id="ARBA00002995"/>
    </source>
</evidence>
<dbReference type="SUPFAM" id="SSF53323">
    <property type="entry name" value="Pyruvate-ferredoxin oxidoreductase, PFOR, domain III"/>
    <property type="match status" value="1"/>
</dbReference>
<comment type="subunit">
    <text evidence="2">Heterodimer of the IorA and IorB subunits.</text>
</comment>
<dbReference type="NCBIfam" id="NF005323">
    <property type="entry name" value="PRK06853.1-3"/>
    <property type="match status" value="1"/>
</dbReference>
<evidence type="ECO:0000256" key="4">
    <source>
        <dbReference type="ARBA" id="ARBA00048332"/>
    </source>
</evidence>
<dbReference type="GO" id="GO:0043805">
    <property type="term" value="F:indolepyruvate ferredoxin oxidoreductase activity"/>
    <property type="evidence" value="ECO:0007669"/>
    <property type="project" value="UniProtKB-EC"/>
</dbReference>
<dbReference type="RefSeq" id="WP_048127598.1">
    <property type="nucleotide sequence ID" value="NZ_CP009515.1"/>
</dbReference>
<organism evidence="7 8">
    <name type="scientific">Methanosarcina lacustris Z-7289</name>
    <dbReference type="NCBI Taxonomy" id="1434111"/>
    <lineage>
        <taxon>Archaea</taxon>
        <taxon>Methanobacteriati</taxon>
        <taxon>Methanobacteriota</taxon>
        <taxon>Stenosarchaea group</taxon>
        <taxon>Methanomicrobia</taxon>
        <taxon>Methanosarcinales</taxon>
        <taxon>Methanosarcinaceae</taxon>
        <taxon>Methanosarcina</taxon>
    </lineage>
</organism>
<dbReference type="InterPro" id="IPR019752">
    <property type="entry name" value="Pyrv/ketoisovalerate_OxRed_cat"/>
</dbReference>
<dbReference type="NCBIfam" id="TIGR03334">
    <property type="entry name" value="IOR_beta"/>
    <property type="match status" value="1"/>
</dbReference>
<dbReference type="PANTHER" id="PTHR43854:SF1">
    <property type="entry name" value="INDOLEPYRUVATE OXIDOREDUCTASE SUBUNIT IORB"/>
    <property type="match status" value="1"/>
</dbReference>
<evidence type="ECO:0000256" key="3">
    <source>
        <dbReference type="ARBA" id="ARBA00023002"/>
    </source>
</evidence>
<dbReference type="Gene3D" id="3.40.920.10">
    <property type="entry name" value="Pyruvate-ferredoxin oxidoreductase, PFOR, domain III"/>
    <property type="match status" value="1"/>
</dbReference>
<dbReference type="STRING" id="1434111.MSLAZ_2541"/>
<sequence length="200" mass="21217">MSQIEGEKKLDLLITGVGGQGAILASDIIGKAAVVSGLPIRAAETHGMAQRGGSVVNHIRLGTDLGSMIPKKGADVLLALEPMEAVRYLDFLKDGGVIIVNTQPIIPVTVTSGLAKYPDVQEILDVLSEKYIVKAFNADELASEAGSRLAMNVAMVGAVSGYLPIPKEILIESVKALVPQKTIEINVRAFEMGRRKVEES</sequence>
<feature type="domain" description="Pyruvate/ketoisovalerate oxidoreductase catalytic" evidence="6">
    <location>
        <begin position="18"/>
        <end position="194"/>
    </location>
</feature>
<dbReference type="KEGG" id="mls:MSLAZ_2541"/>
<dbReference type="HOGENOM" id="CLU_087284_1_1_2"/>
<dbReference type="Pfam" id="PF01558">
    <property type="entry name" value="POR"/>
    <property type="match status" value="1"/>
</dbReference>
<gene>
    <name evidence="7" type="ORF">MSLAZ_2541</name>
</gene>
<comment type="catalytic activity">
    <reaction evidence="4">
        <text>indole-3-pyruvate + 2 oxidized [2Fe-2S]-[ferredoxin] + CoA = (indol-3-yl)acetyl-CoA + 2 reduced [2Fe-2S]-[ferredoxin] + CO2 + H(+)</text>
        <dbReference type="Rhea" id="RHEA:12645"/>
        <dbReference type="Rhea" id="RHEA-COMP:10000"/>
        <dbReference type="Rhea" id="RHEA-COMP:10001"/>
        <dbReference type="ChEBI" id="CHEBI:15378"/>
        <dbReference type="ChEBI" id="CHEBI:16526"/>
        <dbReference type="ChEBI" id="CHEBI:17640"/>
        <dbReference type="ChEBI" id="CHEBI:33737"/>
        <dbReference type="ChEBI" id="CHEBI:33738"/>
        <dbReference type="ChEBI" id="CHEBI:57271"/>
        <dbReference type="ChEBI" id="CHEBI:57287"/>
        <dbReference type="EC" id="1.2.7.8"/>
    </reaction>
</comment>
<dbReference type="InterPro" id="IPR052198">
    <property type="entry name" value="IorB_Oxidoreductase"/>
</dbReference>
<proteinExistence type="predicted"/>
<dbReference type="EC" id="1.2.7.8" evidence="5"/>
<dbReference type="GeneID" id="24807382"/>
<dbReference type="Proteomes" id="UP000033072">
    <property type="component" value="Chromosome"/>
</dbReference>
<keyword evidence="3 7" id="KW-0560">Oxidoreductase</keyword>
<dbReference type="InterPro" id="IPR017719">
    <property type="entry name" value="Indolepyruvate_Fd_OxRdtase_bsu"/>
</dbReference>
<evidence type="ECO:0000313" key="7">
    <source>
        <dbReference type="EMBL" id="AKB75802.1"/>
    </source>
</evidence>
<evidence type="ECO:0000259" key="6">
    <source>
        <dbReference type="Pfam" id="PF01558"/>
    </source>
</evidence>
<keyword evidence="7" id="KW-0670">Pyruvate</keyword>
<reference evidence="7 8" key="1">
    <citation type="submission" date="2014-07" db="EMBL/GenBank/DDBJ databases">
        <title>Methanogenic archaea and the global carbon cycle.</title>
        <authorList>
            <person name="Henriksen J.R."/>
            <person name="Luke J."/>
            <person name="Reinhart S."/>
            <person name="Benedict M.N."/>
            <person name="Youngblut N.D."/>
            <person name="Metcalf M.E."/>
            <person name="Whitaker R.J."/>
            <person name="Metcalf W.W."/>
        </authorList>
    </citation>
    <scope>NUCLEOTIDE SEQUENCE [LARGE SCALE GENOMIC DNA]</scope>
    <source>
        <strain evidence="7 8">Z-7289</strain>
    </source>
</reference>
<name>A0A0E3S8H2_9EURY</name>
<evidence type="ECO:0000256" key="2">
    <source>
        <dbReference type="ARBA" id="ARBA00011238"/>
    </source>
</evidence>
<dbReference type="InterPro" id="IPR002869">
    <property type="entry name" value="Pyrv_flavodox_OxRed_cen"/>
</dbReference>
<dbReference type="EMBL" id="CP009515">
    <property type="protein sequence ID" value="AKB75802.1"/>
    <property type="molecule type" value="Genomic_DNA"/>
</dbReference>
<dbReference type="OrthoDB" id="53326at2157"/>
<dbReference type="PATRIC" id="fig|1434111.4.peg.3376"/>